<reference evidence="3" key="2">
    <citation type="submission" date="2022-10" db="EMBL/GenBank/DDBJ databases">
        <title>The complete genomes of actinobacterial strains from the NBC collection.</title>
        <authorList>
            <person name="Joergensen T.S."/>
            <person name="Alvarez Arevalo M."/>
            <person name="Sterndorff E.B."/>
            <person name="Faurdal D."/>
            <person name="Vuksanovic O."/>
            <person name="Mourched A.-S."/>
            <person name="Charusanti P."/>
            <person name="Shaw S."/>
            <person name="Blin K."/>
            <person name="Weber T."/>
        </authorList>
    </citation>
    <scope>NUCLEOTIDE SEQUENCE</scope>
    <source>
        <strain evidence="3">NBC_00686</strain>
    </source>
</reference>
<dbReference type="SUPFAM" id="SSF54909">
    <property type="entry name" value="Dimeric alpha+beta barrel"/>
    <property type="match status" value="1"/>
</dbReference>
<evidence type="ECO:0000313" key="5">
    <source>
        <dbReference type="Proteomes" id="UP001432168"/>
    </source>
</evidence>
<dbReference type="EMBL" id="CP109011">
    <property type="protein sequence ID" value="WUT48424.1"/>
    <property type="molecule type" value="Genomic_DNA"/>
</dbReference>
<gene>
    <name evidence="2" type="ORF">AQI94_33610</name>
    <name evidence="3" type="ORF">OG929_41630</name>
</gene>
<protein>
    <submittedName>
        <fullName evidence="2">Antibiotic biosynthesis monooxygenase</fullName>
    </submittedName>
</protein>
<dbReference type="InterPro" id="IPR007138">
    <property type="entry name" value="ABM_dom"/>
</dbReference>
<dbReference type="GeneID" id="95695561"/>
<dbReference type="GO" id="GO:0004497">
    <property type="term" value="F:monooxygenase activity"/>
    <property type="evidence" value="ECO:0007669"/>
    <property type="project" value="UniProtKB-KW"/>
</dbReference>
<proteinExistence type="predicted"/>
<feature type="domain" description="ABM" evidence="1">
    <location>
        <begin position="3"/>
        <end position="93"/>
    </location>
</feature>
<evidence type="ECO:0000313" key="2">
    <source>
        <dbReference type="EMBL" id="KUM83887.1"/>
    </source>
</evidence>
<dbReference type="AlphaFoldDB" id="A0A117PP20"/>
<name>A0A117PP20_9ACTN</name>
<evidence type="ECO:0000259" key="1">
    <source>
        <dbReference type="PROSITE" id="PS51725"/>
    </source>
</evidence>
<keyword evidence="5" id="KW-1185">Reference proteome</keyword>
<dbReference type="PROSITE" id="PS51725">
    <property type="entry name" value="ABM"/>
    <property type="match status" value="1"/>
</dbReference>
<reference evidence="2 4" key="1">
    <citation type="submission" date="2015-10" db="EMBL/GenBank/DDBJ databases">
        <title>Draft genome sequence of Streptomyces pseudovenezuelae DSM 40212, type strain for the species Streptomyces pseudovenezuelae.</title>
        <authorList>
            <person name="Ruckert C."/>
            <person name="Winkler A."/>
            <person name="Kalinowski J."/>
            <person name="Kampfer P."/>
            <person name="Glaeser S."/>
        </authorList>
    </citation>
    <scope>NUCLEOTIDE SEQUENCE [LARGE SCALE GENOMIC DNA]</scope>
    <source>
        <strain evidence="2 4">DSM 40212</strain>
    </source>
</reference>
<dbReference type="Proteomes" id="UP001432168">
    <property type="component" value="Chromosome"/>
</dbReference>
<dbReference type="Pfam" id="PF03992">
    <property type="entry name" value="ABM"/>
    <property type="match status" value="1"/>
</dbReference>
<keyword evidence="2" id="KW-0560">Oxidoreductase</keyword>
<dbReference type="RefSeq" id="WP_031055670.1">
    <property type="nucleotide sequence ID" value="NZ_CP107755.1"/>
</dbReference>
<accession>A0A117PP20</accession>
<dbReference type="InterPro" id="IPR011008">
    <property type="entry name" value="Dimeric_a/b-barrel"/>
</dbReference>
<organism evidence="2 4">
    <name type="scientific">Streptomyces pseudovenezuelae</name>
    <dbReference type="NCBI Taxonomy" id="67350"/>
    <lineage>
        <taxon>Bacteria</taxon>
        <taxon>Bacillati</taxon>
        <taxon>Actinomycetota</taxon>
        <taxon>Actinomycetes</taxon>
        <taxon>Kitasatosporales</taxon>
        <taxon>Streptomycetaceae</taxon>
        <taxon>Streptomyces</taxon>
        <taxon>Streptomyces aurantiacus group</taxon>
    </lineage>
</organism>
<dbReference type="Proteomes" id="UP000053039">
    <property type="component" value="Unassembled WGS sequence"/>
</dbReference>
<dbReference type="Gene3D" id="3.30.70.100">
    <property type="match status" value="1"/>
</dbReference>
<sequence length="99" mass="10557">MRYGYIGSMKVKPGHRAEVVAVLVAGADGLRKAGCDLYVVTESATDEDTVWVSEVWVSKEHHDASLQLPEAKAAIGKVMPLLTGEFTSQETRVAGGLGI</sequence>
<evidence type="ECO:0000313" key="3">
    <source>
        <dbReference type="EMBL" id="WUT48424.1"/>
    </source>
</evidence>
<dbReference type="EMBL" id="LMWM01000040">
    <property type="protein sequence ID" value="KUM83887.1"/>
    <property type="molecule type" value="Genomic_DNA"/>
</dbReference>
<keyword evidence="2" id="KW-0503">Monooxygenase</keyword>
<dbReference type="OrthoDB" id="165368at2"/>
<evidence type="ECO:0000313" key="4">
    <source>
        <dbReference type="Proteomes" id="UP000053039"/>
    </source>
</evidence>